<protein>
    <submittedName>
        <fullName evidence="9">Iron complex transport system permease protein</fullName>
    </submittedName>
</protein>
<evidence type="ECO:0000313" key="10">
    <source>
        <dbReference type="Proteomes" id="UP000239210"/>
    </source>
</evidence>
<dbReference type="FunFam" id="1.10.3470.10:FF:000001">
    <property type="entry name" value="Vitamin B12 ABC transporter permease BtuC"/>
    <property type="match status" value="1"/>
</dbReference>
<dbReference type="AlphaFoldDB" id="A0A2T0T6A9"/>
<dbReference type="GO" id="GO:0022857">
    <property type="term" value="F:transmembrane transporter activity"/>
    <property type="evidence" value="ECO:0007669"/>
    <property type="project" value="InterPro"/>
</dbReference>
<dbReference type="PANTHER" id="PTHR30472:SF1">
    <property type="entry name" value="FE(3+) DICITRATE TRANSPORT SYSTEM PERMEASE PROTEIN FECC-RELATED"/>
    <property type="match status" value="1"/>
</dbReference>
<proteinExistence type="inferred from homology"/>
<gene>
    <name evidence="9" type="ORF">LY71_11982</name>
</gene>
<feature type="transmembrane region" description="Helical" evidence="8">
    <location>
        <begin position="120"/>
        <end position="141"/>
    </location>
</feature>
<keyword evidence="7 8" id="KW-0472">Membrane</keyword>
<reference evidence="9 10" key="1">
    <citation type="submission" date="2018-03" db="EMBL/GenBank/DDBJ databases">
        <title>Genomic Encyclopedia of Archaeal and Bacterial Type Strains, Phase II (KMG-II): from individual species to whole genera.</title>
        <authorList>
            <person name="Goeker M."/>
        </authorList>
    </citation>
    <scope>NUCLEOTIDE SEQUENCE [LARGE SCALE GENOMIC DNA]</scope>
    <source>
        <strain evidence="9 10">DSM 45416</strain>
    </source>
</reference>
<organism evidence="9 10">
    <name type="scientific">Geodermatophilus tzadiensis</name>
    <dbReference type="NCBI Taxonomy" id="1137988"/>
    <lineage>
        <taxon>Bacteria</taxon>
        <taxon>Bacillati</taxon>
        <taxon>Actinomycetota</taxon>
        <taxon>Actinomycetes</taxon>
        <taxon>Geodermatophilales</taxon>
        <taxon>Geodermatophilaceae</taxon>
        <taxon>Geodermatophilus</taxon>
    </lineage>
</organism>
<feature type="transmembrane region" description="Helical" evidence="8">
    <location>
        <begin position="307"/>
        <end position="326"/>
    </location>
</feature>
<evidence type="ECO:0000256" key="3">
    <source>
        <dbReference type="ARBA" id="ARBA00022448"/>
    </source>
</evidence>
<dbReference type="GO" id="GO:0033214">
    <property type="term" value="P:siderophore-iron import into cell"/>
    <property type="evidence" value="ECO:0007669"/>
    <property type="project" value="TreeGrafter"/>
</dbReference>
<sequence>MSVPSATRASAATPPVTARDDLAAAPGRAARTRRRLLGLLALVVLLVAACAASIAVGSRPLGLGTVWTALTDRSLRTEEAVIVWDLRVPRTVLGLMVGAALGVSGALIQGHTRNPLGDPGLLGITAGASFAVVLAIVLLGVGTPAGYVWFAFAGALAGTVAVYVLGSAGRGGPTPVTLALAGSALSALLFALVRAVLVSDSDSLDAFRFWVVGALAGRGADVAWQVAPFIAAGLVLALLNAPALDLLGMGEDVARGLGQRVWLARLVGLGATTLLAGAATAACGPIAFVGLVVPHAVRAFTGPAHRWLVPCAGLLGAVVLLAADVLGRVVARPGELQVGIVLALVGGPVFVALVRRRRTAAGL</sequence>
<keyword evidence="3" id="KW-0813">Transport</keyword>
<evidence type="ECO:0000256" key="7">
    <source>
        <dbReference type="ARBA" id="ARBA00023136"/>
    </source>
</evidence>
<accession>A0A2T0T6A9</accession>
<feature type="transmembrane region" description="Helical" evidence="8">
    <location>
        <begin position="262"/>
        <end position="287"/>
    </location>
</feature>
<dbReference type="Proteomes" id="UP000239210">
    <property type="component" value="Unassembled WGS sequence"/>
</dbReference>
<keyword evidence="4" id="KW-1003">Cell membrane</keyword>
<keyword evidence="6 8" id="KW-1133">Transmembrane helix</keyword>
<evidence type="ECO:0000256" key="6">
    <source>
        <dbReference type="ARBA" id="ARBA00022989"/>
    </source>
</evidence>
<comment type="similarity">
    <text evidence="2">Belongs to the binding-protein-dependent transport system permease family. FecCD subfamily.</text>
</comment>
<dbReference type="InterPro" id="IPR000522">
    <property type="entry name" value="ABC_transptr_permease_BtuC"/>
</dbReference>
<feature type="transmembrane region" description="Helical" evidence="8">
    <location>
        <begin position="36"/>
        <end position="56"/>
    </location>
</feature>
<dbReference type="CDD" id="cd06550">
    <property type="entry name" value="TM_ABC_iron-siderophores_like"/>
    <property type="match status" value="1"/>
</dbReference>
<evidence type="ECO:0000256" key="8">
    <source>
        <dbReference type="SAM" id="Phobius"/>
    </source>
</evidence>
<dbReference type="PANTHER" id="PTHR30472">
    <property type="entry name" value="FERRIC ENTEROBACTIN TRANSPORT SYSTEM PERMEASE PROTEIN"/>
    <property type="match status" value="1"/>
</dbReference>
<feature type="transmembrane region" description="Helical" evidence="8">
    <location>
        <begin position="338"/>
        <end position="355"/>
    </location>
</feature>
<dbReference type="Gene3D" id="1.10.3470.10">
    <property type="entry name" value="ABC transporter involved in vitamin B12 uptake, BtuC"/>
    <property type="match status" value="1"/>
</dbReference>
<dbReference type="SUPFAM" id="SSF81345">
    <property type="entry name" value="ABC transporter involved in vitamin B12 uptake, BtuC"/>
    <property type="match status" value="1"/>
</dbReference>
<keyword evidence="5 8" id="KW-0812">Transmembrane</keyword>
<dbReference type="RefSeq" id="WP_106281267.1">
    <property type="nucleotide sequence ID" value="NZ_PVTG01000019.1"/>
</dbReference>
<name>A0A2T0T6A9_9ACTN</name>
<dbReference type="InterPro" id="IPR037294">
    <property type="entry name" value="ABC_BtuC-like"/>
</dbReference>
<evidence type="ECO:0000313" key="9">
    <source>
        <dbReference type="EMBL" id="PRY41200.1"/>
    </source>
</evidence>
<evidence type="ECO:0000256" key="2">
    <source>
        <dbReference type="ARBA" id="ARBA00007935"/>
    </source>
</evidence>
<feature type="transmembrane region" description="Helical" evidence="8">
    <location>
        <begin position="147"/>
        <end position="166"/>
    </location>
</feature>
<dbReference type="OrthoDB" id="9782305at2"/>
<evidence type="ECO:0000256" key="5">
    <source>
        <dbReference type="ARBA" id="ARBA00022692"/>
    </source>
</evidence>
<comment type="subcellular location">
    <subcellularLocation>
        <location evidence="1">Cell membrane</location>
        <topology evidence="1">Multi-pass membrane protein</topology>
    </subcellularLocation>
</comment>
<dbReference type="GO" id="GO:0005886">
    <property type="term" value="C:plasma membrane"/>
    <property type="evidence" value="ECO:0007669"/>
    <property type="project" value="UniProtKB-SubCell"/>
</dbReference>
<evidence type="ECO:0000256" key="4">
    <source>
        <dbReference type="ARBA" id="ARBA00022475"/>
    </source>
</evidence>
<evidence type="ECO:0000256" key="1">
    <source>
        <dbReference type="ARBA" id="ARBA00004651"/>
    </source>
</evidence>
<dbReference type="Pfam" id="PF01032">
    <property type="entry name" value="FecCD"/>
    <property type="match status" value="1"/>
</dbReference>
<comment type="caution">
    <text evidence="9">The sequence shown here is derived from an EMBL/GenBank/DDBJ whole genome shotgun (WGS) entry which is preliminary data.</text>
</comment>
<keyword evidence="10" id="KW-1185">Reference proteome</keyword>
<dbReference type="EMBL" id="PVTG01000019">
    <property type="protein sequence ID" value="PRY41200.1"/>
    <property type="molecule type" value="Genomic_DNA"/>
</dbReference>
<feature type="transmembrane region" description="Helical" evidence="8">
    <location>
        <begin position="178"/>
        <end position="197"/>
    </location>
</feature>
<feature type="transmembrane region" description="Helical" evidence="8">
    <location>
        <begin position="91"/>
        <end position="108"/>
    </location>
</feature>